<reference evidence="1" key="1">
    <citation type="journal article" date="2014" name="Front. Microbiol.">
        <title>High frequency of phylogenetically diverse reductive dehalogenase-homologous genes in deep subseafloor sedimentary metagenomes.</title>
        <authorList>
            <person name="Kawai M."/>
            <person name="Futagami T."/>
            <person name="Toyoda A."/>
            <person name="Takaki Y."/>
            <person name="Nishi S."/>
            <person name="Hori S."/>
            <person name="Arai W."/>
            <person name="Tsubouchi T."/>
            <person name="Morono Y."/>
            <person name="Uchiyama I."/>
            <person name="Ito T."/>
            <person name="Fujiyama A."/>
            <person name="Inagaki F."/>
            <person name="Takami H."/>
        </authorList>
    </citation>
    <scope>NUCLEOTIDE SEQUENCE</scope>
    <source>
        <strain evidence="1">Expedition CK06-06</strain>
    </source>
</reference>
<dbReference type="AlphaFoldDB" id="X1L6Z4"/>
<proteinExistence type="predicted"/>
<name>X1L6Z4_9ZZZZ</name>
<feature type="non-terminal residue" evidence="1">
    <location>
        <position position="1"/>
    </location>
</feature>
<gene>
    <name evidence="1" type="ORF">S06H3_09295</name>
</gene>
<accession>X1L6Z4</accession>
<evidence type="ECO:0000313" key="1">
    <source>
        <dbReference type="EMBL" id="GAI15107.1"/>
    </source>
</evidence>
<sequence>ALLKIFISLDIQKTVTATDRKSEIGTANHTPFSPKIKGSRKAAGIKNNTCLDMVKIRAGAAFPIA</sequence>
<dbReference type="EMBL" id="BARV01004067">
    <property type="protein sequence ID" value="GAI15107.1"/>
    <property type="molecule type" value="Genomic_DNA"/>
</dbReference>
<organism evidence="1">
    <name type="scientific">marine sediment metagenome</name>
    <dbReference type="NCBI Taxonomy" id="412755"/>
    <lineage>
        <taxon>unclassified sequences</taxon>
        <taxon>metagenomes</taxon>
        <taxon>ecological metagenomes</taxon>
    </lineage>
</organism>
<comment type="caution">
    <text evidence="1">The sequence shown here is derived from an EMBL/GenBank/DDBJ whole genome shotgun (WGS) entry which is preliminary data.</text>
</comment>
<protein>
    <submittedName>
        <fullName evidence="1">Uncharacterized protein</fullName>
    </submittedName>
</protein>